<feature type="domain" description="4Fe-4S ferredoxin-type" evidence="1">
    <location>
        <begin position="277"/>
        <end position="306"/>
    </location>
</feature>
<dbReference type="Pfam" id="PF13237">
    <property type="entry name" value="Fer4_10"/>
    <property type="match status" value="1"/>
</dbReference>
<organism evidence="2">
    <name type="scientific">marine sediment metagenome</name>
    <dbReference type="NCBI Taxonomy" id="412755"/>
    <lineage>
        <taxon>unclassified sequences</taxon>
        <taxon>metagenomes</taxon>
        <taxon>ecological metagenomes</taxon>
    </lineage>
</organism>
<dbReference type="PROSITE" id="PS51379">
    <property type="entry name" value="4FE4S_FER_2"/>
    <property type="match status" value="2"/>
</dbReference>
<dbReference type="InterPro" id="IPR017896">
    <property type="entry name" value="4Fe4S_Fe-S-bd"/>
</dbReference>
<feature type="domain" description="4Fe-4S ferredoxin-type" evidence="1">
    <location>
        <begin position="307"/>
        <end position="336"/>
    </location>
</feature>
<sequence>MSSNSEDKVYRTLQIYLDSLPIDYPETKSGVELKILKHLFTPQEAEIALNLKLIPQEPRAMFRPFKKQGWNLEQFSEALLTMARKGAINWIRRRDGTNYFSIAFLAVGFFDYQIDRVTKEFGQDFDQYMDEGFISAMLENGILQTRTVPIEKSISLEYNVSNFDEIKMIIENVDKTLYLCPCICRQSKEVQGKGCDHPKETCISIGVNPRIFLEQGREITKDEALEVLRMAQDKGMVICPSNAQKPFMICCCCGCSCLVIGNIKKYANPAQYVNSNYFIEIDEDSCSGCAECITGCHMEANKINDEGISEVDLGYCIGCGVCIPTCPNKARHLVKKSTECVPPENFTALYQAITKRKKVLHEKRKVDKNYRKIYRIK</sequence>
<protein>
    <recommendedName>
        <fullName evidence="1">4Fe-4S ferredoxin-type domain-containing protein</fullName>
    </recommendedName>
</protein>
<dbReference type="PROSITE" id="PS00198">
    <property type="entry name" value="4FE4S_FER_1"/>
    <property type="match status" value="1"/>
</dbReference>
<proteinExistence type="predicted"/>
<dbReference type="AlphaFoldDB" id="A0A0F9PSV3"/>
<evidence type="ECO:0000259" key="1">
    <source>
        <dbReference type="PROSITE" id="PS51379"/>
    </source>
</evidence>
<gene>
    <name evidence="2" type="ORF">LCGC14_1100090</name>
</gene>
<evidence type="ECO:0000313" key="2">
    <source>
        <dbReference type="EMBL" id="KKN04171.1"/>
    </source>
</evidence>
<dbReference type="EMBL" id="LAZR01004949">
    <property type="protein sequence ID" value="KKN04171.1"/>
    <property type="molecule type" value="Genomic_DNA"/>
</dbReference>
<dbReference type="SUPFAM" id="SSF54862">
    <property type="entry name" value="4Fe-4S ferredoxins"/>
    <property type="match status" value="1"/>
</dbReference>
<name>A0A0F9PSV3_9ZZZZ</name>
<accession>A0A0F9PSV3</accession>
<dbReference type="Gene3D" id="3.30.70.20">
    <property type="match status" value="1"/>
</dbReference>
<dbReference type="InterPro" id="IPR017900">
    <property type="entry name" value="4Fe4S_Fe_S_CS"/>
</dbReference>
<reference evidence="2" key="1">
    <citation type="journal article" date="2015" name="Nature">
        <title>Complex archaea that bridge the gap between prokaryotes and eukaryotes.</title>
        <authorList>
            <person name="Spang A."/>
            <person name="Saw J.H."/>
            <person name="Jorgensen S.L."/>
            <person name="Zaremba-Niedzwiedzka K."/>
            <person name="Martijn J."/>
            <person name="Lind A.E."/>
            <person name="van Eijk R."/>
            <person name="Schleper C."/>
            <person name="Guy L."/>
            <person name="Ettema T.J."/>
        </authorList>
    </citation>
    <scope>NUCLEOTIDE SEQUENCE</scope>
</reference>
<comment type="caution">
    <text evidence="2">The sequence shown here is derived from an EMBL/GenBank/DDBJ whole genome shotgun (WGS) entry which is preliminary data.</text>
</comment>